<keyword evidence="4" id="KW-1185">Reference proteome</keyword>
<feature type="compositionally biased region" description="Polar residues" evidence="1">
    <location>
        <begin position="178"/>
        <end position="192"/>
    </location>
</feature>
<proteinExistence type="predicted"/>
<reference evidence="3 4" key="1">
    <citation type="submission" date="2020-04" db="EMBL/GenBank/DDBJ databases">
        <title>Perkinsus chesapeaki whole genome sequence.</title>
        <authorList>
            <person name="Bogema D.R."/>
        </authorList>
    </citation>
    <scope>NUCLEOTIDE SEQUENCE [LARGE SCALE GENOMIC DNA]</scope>
    <source>
        <strain evidence="3">ATCC PRA-425</strain>
    </source>
</reference>
<accession>A0A7J6L500</accession>
<organism evidence="3 4">
    <name type="scientific">Perkinsus chesapeaki</name>
    <name type="common">Clam parasite</name>
    <name type="synonym">Perkinsus andrewsi</name>
    <dbReference type="NCBI Taxonomy" id="330153"/>
    <lineage>
        <taxon>Eukaryota</taxon>
        <taxon>Sar</taxon>
        <taxon>Alveolata</taxon>
        <taxon>Perkinsozoa</taxon>
        <taxon>Perkinsea</taxon>
        <taxon>Perkinsida</taxon>
        <taxon>Perkinsidae</taxon>
        <taxon>Perkinsus</taxon>
    </lineage>
</organism>
<name>A0A7J6L500_PERCH</name>
<dbReference type="Proteomes" id="UP000591131">
    <property type="component" value="Unassembled WGS sequence"/>
</dbReference>
<evidence type="ECO:0000256" key="1">
    <source>
        <dbReference type="SAM" id="MobiDB-lite"/>
    </source>
</evidence>
<feature type="region of interest" description="Disordered" evidence="1">
    <location>
        <begin position="171"/>
        <end position="263"/>
    </location>
</feature>
<protein>
    <submittedName>
        <fullName evidence="3">Uncharacterized protein</fullName>
    </submittedName>
</protein>
<feature type="compositionally biased region" description="Polar residues" evidence="1">
    <location>
        <begin position="237"/>
        <end position="248"/>
    </location>
</feature>
<feature type="signal peptide" evidence="2">
    <location>
        <begin position="1"/>
        <end position="17"/>
    </location>
</feature>
<dbReference type="EMBL" id="JAAPAO010000749">
    <property type="protein sequence ID" value="KAF4654257.1"/>
    <property type="molecule type" value="Genomic_DNA"/>
</dbReference>
<sequence length="359" mass="40121">MRKSFIVLNLILTFCGGLNTGKWKTSKPELRGTYKGVLISGEEKLCPTLPKLDDFTLVVESDANGMKGTLKSTVNGKPLKMKGYENVEWYKDRVIRVPGKPRCARFVYSVKKARSPATAYLKELFAELGLGNVKRPSKELAICFQDGKWFANILPTRAEAGYVNGFKHTFELKKDPSNDPQGSINKPSSTHSLMEEPPKKRARRESGNVGKKYENSNMATGRSETPPVVEKYEDSMSSHPSGDITNNVYPGRSDDDDTESVGEPVRQVQVDEIKKTALDDSFHLSNIVFTNTGLNGNKPVEEEEQHNIIGAPDELETTETFNKLGRCDTINEKDLQDLHFDKSVVYPTIVDKILREGNE</sequence>
<evidence type="ECO:0000256" key="2">
    <source>
        <dbReference type="SAM" id="SignalP"/>
    </source>
</evidence>
<keyword evidence="2" id="KW-0732">Signal</keyword>
<feature type="chain" id="PRO_5029684020" evidence="2">
    <location>
        <begin position="18"/>
        <end position="359"/>
    </location>
</feature>
<evidence type="ECO:0000313" key="3">
    <source>
        <dbReference type="EMBL" id="KAF4654257.1"/>
    </source>
</evidence>
<gene>
    <name evidence="3" type="ORF">FOL47_010051</name>
</gene>
<comment type="caution">
    <text evidence="3">The sequence shown here is derived from an EMBL/GenBank/DDBJ whole genome shotgun (WGS) entry which is preliminary data.</text>
</comment>
<dbReference type="AlphaFoldDB" id="A0A7J6L500"/>
<evidence type="ECO:0000313" key="4">
    <source>
        <dbReference type="Proteomes" id="UP000591131"/>
    </source>
</evidence>